<feature type="region of interest" description="Disordered" evidence="1">
    <location>
        <begin position="1109"/>
        <end position="1149"/>
    </location>
</feature>
<dbReference type="EMBL" id="WHVB01000005">
    <property type="protein sequence ID" value="KAF8482947.1"/>
    <property type="molecule type" value="Genomic_DNA"/>
</dbReference>
<dbReference type="Proteomes" id="UP000759537">
    <property type="component" value="Unassembled WGS sequence"/>
</dbReference>
<dbReference type="CDD" id="cd00821">
    <property type="entry name" value="PH"/>
    <property type="match status" value="1"/>
</dbReference>
<feature type="compositionally biased region" description="Polar residues" evidence="1">
    <location>
        <begin position="1109"/>
        <end position="1129"/>
    </location>
</feature>
<feature type="compositionally biased region" description="Low complexity" evidence="1">
    <location>
        <begin position="488"/>
        <end position="499"/>
    </location>
</feature>
<reference evidence="2" key="2">
    <citation type="journal article" date="2020" name="Nat. Commun.">
        <title>Large-scale genome sequencing of mycorrhizal fungi provides insights into the early evolution of symbiotic traits.</title>
        <authorList>
            <person name="Miyauchi S."/>
            <person name="Kiss E."/>
            <person name="Kuo A."/>
            <person name="Drula E."/>
            <person name="Kohler A."/>
            <person name="Sanchez-Garcia M."/>
            <person name="Morin E."/>
            <person name="Andreopoulos B."/>
            <person name="Barry K.W."/>
            <person name="Bonito G."/>
            <person name="Buee M."/>
            <person name="Carver A."/>
            <person name="Chen C."/>
            <person name="Cichocki N."/>
            <person name="Clum A."/>
            <person name="Culley D."/>
            <person name="Crous P.W."/>
            <person name="Fauchery L."/>
            <person name="Girlanda M."/>
            <person name="Hayes R.D."/>
            <person name="Keri Z."/>
            <person name="LaButti K."/>
            <person name="Lipzen A."/>
            <person name="Lombard V."/>
            <person name="Magnuson J."/>
            <person name="Maillard F."/>
            <person name="Murat C."/>
            <person name="Nolan M."/>
            <person name="Ohm R.A."/>
            <person name="Pangilinan J."/>
            <person name="Pereira M.F."/>
            <person name="Perotto S."/>
            <person name="Peter M."/>
            <person name="Pfister S."/>
            <person name="Riley R."/>
            <person name="Sitrit Y."/>
            <person name="Stielow J.B."/>
            <person name="Szollosi G."/>
            <person name="Zifcakova L."/>
            <person name="Stursova M."/>
            <person name="Spatafora J.W."/>
            <person name="Tedersoo L."/>
            <person name="Vaario L.M."/>
            <person name="Yamada A."/>
            <person name="Yan M."/>
            <person name="Wang P."/>
            <person name="Xu J."/>
            <person name="Bruns T."/>
            <person name="Baldrian P."/>
            <person name="Vilgalys R."/>
            <person name="Dunand C."/>
            <person name="Henrissat B."/>
            <person name="Grigoriev I.V."/>
            <person name="Hibbett D."/>
            <person name="Nagy L.G."/>
            <person name="Martin F.M."/>
        </authorList>
    </citation>
    <scope>NUCLEOTIDE SEQUENCE</scope>
    <source>
        <strain evidence="2">Prilba</strain>
    </source>
</reference>
<feature type="compositionally biased region" description="Low complexity" evidence="1">
    <location>
        <begin position="391"/>
        <end position="403"/>
    </location>
</feature>
<evidence type="ECO:0000313" key="3">
    <source>
        <dbReference type="Proteomes" id="UP000759537"/>
    </source>
</evidence>
<reference evidence="2" key="1">
    <citation type="submission" date="2019-10" db="EMBL/GenBank/DDBJ databases">
        <authorList>
            <consortium name="DOE Joint Genome Institute"/>
            <person name="Kuo A."/>
            <person name="Miyauchi S."/>
            <person name="Kiss E."/>
            <person name="Drula E."/>
            <person name="Kohler A."/>
            <person name="Sanchez-Garcia M."/>
            <person name="Andreopoulos B."/>
            <person name="Barry K.W."/>
            <person name="Bonito G."/>
            <person name="Buee M."/>
            <person name="Carver A."/>
            <person name="Chen C."/>
            <person name="Cichocki N."/>
            <person name="Clum A."/>
            <person name="Culley D."/>
            <person name="Crous P.W."/>
            <person name="Fauchery L."/>
            <person name="Girlanda M."/>
            <person name="Hayes R."/>
            <person name="Keri Z."/>
            <person name="LaButti K."/>
            <person name="Lipzen A."/>
            <person name="Lombard V."/>
            <person name="Magnuson J."/>
            <person name="Maillard F."/>
            <person name="Morin E."/>
            <person name="Murat C."/>
            <person name="Nolan M."/>
            <person name="Ohm R."/>
            <person name="Pangilinan J."/>
            <person name="Pereira M."/>
            <person name="Perotto S."/>
            <person name="Peter M."/>
            <person name="Riley R."/>
            <person name="Sitrit Y."/>
            <person name="Stielow B."/>
            <person name="Szollosi G."/>
            <person name="Zifcakova L."/>
            <person name="Stursova M."/>
            <person name="Spatafora J.W."/>
            <person name="Tedersoo L."/>
            <person name="Vaario L.-M."/>
            <person name="Yamada A."/>
            <person name="Yan M."/>
            <person name="Wang P."/>
            <person name="Xu J."/>
            <person name="Bruns T."/>
            <person name="Baldrian P."/>
            <person name="Vilgalys R."/>
            <person name="Henrissat B."/>
            <person name="Grigoriev I.V."/>
            <person name="Hibbett D."/>
            <person name="Nagy L.G."/>
            <person name="Martin F.M."/>
        </authorList>
    </citation>
    <scope>NUCLEOTIDE SEQUENCE</scope>
    <source>
        <strain evidence="2">Prilba</strain>
    </source>
</reference>
<evidence type="ECO:0008006" key="4">
    <source>
        <dbReference type="Google" id="ProtNLM"/>
    </source>
</evidence>
<dbReference type="OrthoDB" id="2261329at2759"/>
<feature type="compositionally biased region" description="Basic and acidic residues" evidence="1">
    <location>
        <begin position="421"/>
        <end position="430"/>
    </location>
</feature>
<gene>
    <name evidence="2" type="ORF">DFH94DRAFT_852329</name>
</gene>
<name>A0A9P5TB30_9AGAM</name>
<dbReference type="SUPFAM" id="SSF50729">
    <property type="entry name" value="PH domain-like"/>
    <property type="match status" value="1"/>
</dbReference>
<feature type="compositionally biased region" description="Polar residues" evidence="1">
    <location>
        <begin position="519"/>
        <end position="528"/>
    </location>
</feature>
<keyword evidence="3" id="KW-1185">Reference proteome</keyword>
<evidence type="ECO:0000256" key="1">
    <source>
        <dbReference type="SAM" id="MobiDB-lite"/>
    </source>
</evidence>
<feature type="region of interest" description="Disordered" evidence="1">
    <location>
        <begin position="778"/>
        <end position="808"/>
    </location>
</feature>
<dbReference type="AlphaFoldDB" id="A0A9P5TB30"/>
<accession>A0A9P5TB30</accession>
<sequence length="1149" mass="126720">MYPMDNASEIYSLYSNRMARGSSAASSGSEYLRTPLGGPTAQQITKPAFSGPRSMPYNNTELVRAHTSLTSDYCYEDGGPNAFPKLPEFRSPQDCGPEPYEEYFSIPISKENSGLNDARRRRSAKELIKRFESMSADNSPKARLAQGMPGTPVRAYRADVGLFTPPIQVEKKTSPLRQSFRNLLSVFKKGKRFGKEKVEPYIYPKETGLPFPDAKSSKIPPRAEHESDPFVLNSLGSRICTSPTYSLHMGPLLHLSIPTSASSPILPVWIPCEAVLHQSHILLTSATTQGIPRTDVVSLRACTDVTSLTSSDIEIEQRALLPTMENFADPKVFELIFDGKEKQRFAAPTVKDRAAWVSAIWDVILWSQDKQMLGRTKAEIMGFLRIDTGVSSSQPGISSSTVPDLASKQVSTAEPDSPVPRGREPPRQSRDASTIHLVSTTVSSSPTRNHVPPEEELSAEITPNQGNLVDAKKTDLEPAPSTDLQPLSGSSTRSSHSPSIVNLGRRSVVRKRLAEMQRDSTSGTSPLRTSRRSAPHTVSHLISHERPSGSSELEAVPEIAKSRSLVNVVGMPTTAEQLMSPEYSPESSQVSPLGDSDGDCLASPSPVSATSDHATLSSRPKSAFRLRDEMHARNSILSKHRHASERSSSPTSTASHVSSRTNGTADALLDVIDVHAERQLIKTAELSDQLEAVQNDVRNVAANVRVAILGREEDSLHLAGIHTAVDDVRIALAHLDTQQHDNSSTAITIEERLRSNQAEIFQALEEIQAMLKSSTLSSTVDGEAKPGLMTGGQRYVSLTDSHDSGQHTDLTDIRQKLDMLVELSVPKADSVSPGPPQGPQLDASQHAEPREQVAKPEVGQAYKSTMHNLKESMVDAHLQTNNDVRHHDEDTRTQIMEQQAESVRYLNELNTWLETFVNGGTAQIMAISEDVQKLCKALGNIDELQGDPEGDTSTSQTTTFTVLQGIRRLAEDSNRRDRDSAHLHSTMNGLVAALNEDMRKNAEMRSTYTTESVLGVIERQRQDQERMLRTLANELSDDIRGERLRFVEAMKEATAINVQVHVEEFKKELTREVLISTQEVGRLQRERQLLEQQIADLFAFYSKQKQTVLGDTQSQSKPLQPHNSGQQQNRPPTRDRTLPLPPRGQRQRS</sequence>
<feature type="compositionally biased region" description="Polar residues" evidence="1">
    <location>
        <begin position="605"/>
        <end position="620"/>
    </location>
</feature>
<protein>
    <recommendedName>
        <fullName evidence="4">PH domain-containing protein</fullName>
    </recommendedName>
</protein>
<organism evidence="2 3">
    <name type="scientific">Russula ochroleuca</name>
    <dbReference type="NCBI Taxonomy" id="152965"/>
    <lineage>
        <taxon>Eukaryota</taxon>
        <taxon>Fungi</taxon>
        <taxon>Dikarya</taxon>
        <taxon>Basidiomycota</taxon>
        <taxon>Agaricomycotina</taxon>
        <taxon>Agaricomycetes</taxon>
        <taxon>Russulales</taxon>
        <taxon>Russulaceae</taxon>
        <taxon>Russula</taxon>
    </lineage>
</organism>
<feature type="region of interest" description="Disordered" evidence="1">
    <location>
        <begin position="391"/>
        <end position="552"/>
    </location>
</feature>
<evidence type="ECO:0000313" key="2">
    <source>
        <dbReference type="EMBL" id="KAF8482947.1"/>
    </source>
</evidence>
<feature type="compositionally biased region" description="Basic and acidic residues" evidence="1">
    <location>
        <begin position="845"/>
        <end position="854"/>
    </location>
</feature>
<proteinExistence type="predicted"/>
<feature type="compositionally biased region" description="Low complexity" evidence="1">
    <location>
        <begin position="646"/>
        <end position="659"/>
    </location>
</feature>
<feature type="compositionally biased region" description="Polar residues" evidence="1">
    <location>
        <begin position="436"/>
        <end position="448"/>
    </location>
</feature>
<feature type="region of interest" description="Disordered" evidence="1">
    <location>
        <begin position="827"/>
        <end position="854"/>
    </location>
</feature>
<feature type="region of interest" description="Disordered" evidence="1">
    <location>
        <begin position="576"/>
        <end position="661"/>
    </location>
</feature>
<comment type="caution">
    <text evidence="2">The sequence shown here is derived from an EMBL/GenBank/DDBJ whole genome shotgun (WGS) entry which is preliminary data.</text>
</comment>